<comment type="subunit">
    <text evidence="2">Tetramer of two alpha and two beta chains.</text>
</comment>
<keyword evidence="7" id="KW-0456">Lyase</keyword>
<dbReference type="InterPro" id="IPR013785">
    <property type="entry name" value="Aldolase_TIM"/>
</dbReference>
<evidence type="ECO:0000256" key="3">
    <source>
        <dbReference type="ARBA" id="ARBA00012043"/>
    </source>
</evidence>
<gene>
    <name evidence="9" type="ORF">METZ01_LOCUS70923</name>
</gene>
<reference evidence="9" key="1">
    <citation type="submission" date="2018-05" db="EMBL/GenBank/DDBJ databases">
        <authorList>
            <person name="Lanie J.A."/>
            <person name="Ng W.-L."/>
            <person name="Kazmierczak K.M."/>
            <person name="Andrzejewski T.M."/>
            <person name="Davidsen T.M."/>
            <person name="Wayne K.J."/>
            <person name="Tettelin H."/>
            <person name="Glass J.I."/>
            <person name="Rusch D."/>
            <person name="Podicherti R."/>
            <person name="Tsui H.-C.T."/>
            <person name="Winkler M.E."/>
        </authorList>
    </citation>
    <scope>NUCLEOTIDE SEQUENCE</scope>
</reference>
<evidence type="ECO:0000256" key="6">
    <source>
        <dbReference type="ARBA" id="ARBA00023141"/>
    </source>
</evidence>
<dbReference type="GO" id="GO:0005829">
    <property type="term" value="C:cytosol"/>
    <property type="evidence" value="ECO:0007669"/>
    <property type="project" value="TreeGrafter"/>
</dbReference>
<comment type="pathway">
    <text evidence="1">Amino-acid biosynthesis; L-tryptophan biosynthesis; L-tryptophan from chorismate: step 5/5.</text>
</comment>
<name>A0A381TQG5_9ZZZZ</name>
<dbReference type="EC" id="4.2.1.20" evidence="3"/>
<evidence type="ECO:0000256" key="7">
    <source>
        <dbReference type="ARBA" id="ARBA00023239"/>
    </source>
</evidence>
<dbReference type="EMBL" id="UINC01004958">
    <property type="protein sequence ID" value="SVA18069.1"/>
    <property type="molecule type" value="Genomic_DNA"/>
</dbReference>
<protein>
    <recommendedName>
        <fullName evidence="3">tryptophan synthase</fullName>
        <ecNumber evidence="3">4.2.1.20</ecNumber>
    </recommendedName>
</protein>
<evidence type="ECO:0000313" key="9">
    <source>
        <dbReference type="EMBL" id="SVA18069.1"/>
    </source>
</evidence>
<dbReference type="PANTHER" id="PTHR43406:SF1">
    <property type="entry name" value="TRYPTOPHAN SYNTHASE ALPHA CHAIN, CHLOROPLASTIC"/>
    <property type="match status" value="1"/>
</dbReference>
<accession>A0A381TQG5</accession>
<dbReference type="AlphaFoldDB" id="A0A381TQG5"/>
<dbReference type="NCBIfam" id="TIGR00262">
    <property type="entry name" value="trpA"/>
    <property type="match status" value="1"/>
</dbReference>
<keyword evidence="6" id="KW-0057">Aromatic amino acid biosynthesis</keyword>
<dbReference type="HAMAP" id="MF_00131">
    <property type="entry name" value="Trp_synth_alpha"/>
    <property type="match status" value="1"/>
</dbReference>
<sequence>MVRGGVDILELGVPFSDPEAEGPAIQKSSERALANGINLVSVLDMVREFRQTDTNTPVLMMGYFNSLLHRGPEHLVKNAVEAGVDGAIIVNLPPEEATDIQPAFAAADLDLVFLIAPTTTEARARSIVSVAGGFIYYVSLKGVTGAQHLEVETVRKEVLRVQSYSPLPVMVGFGVKDSQDARRMATYADGVVVGSALVRTMEALQSSERQIPGALEAQVRELRDAMDESDQAARE</sequence>
<dbReference type="PANTHER" id="PTHR43406">
    <property type="entry name" value="TRYPTOPHAN SYNTHASE, ALPHA CHAIN"/>
    <property type="match status" value="1"/>
</dbReference>
<evidence type="ECO:0000256" key="2">
    <source>
        <dbReference type="ARBA" id="ARBA00011270"/>
    </source>
</evidence>
<keyword evidence="5" id="KW-0822">Tryptophan biosynthesis</keyword>
<evidence type="ECO:0000256" key="5">
    <source>
        <dbReference type="ARBA" id="ARBA00022822"/>
    </source>
</evidence>
<dbReference type="Gene3D" id="3.20.20.70">
    <property type="entry name" value="Aldolase class I"/>
    <property type="match status" value="1"/>
</dbReference>
<evidence type="ECO:0000256" key="1">
    <source>
        <dbReference type="ARBA" id="ARBA00004733"/>
    </source>
</evidence>
<proteinExistence type="inferred from homology"/>
<dbReference type="GO" id="GO:0004834">
    <property type="term" value="F:tryptophan synthase activity"/>
    <property type="evidence" value="ECO:0007669"/>
    <property type="project" value="UniProtKB-EC"/>
</dbReference>
<comment type="catalytic activity">
    <reaction evidence="8">
        <text>(1S,2R)-1-C-(indol-3-yl)glycerol 3-phosphate + L-serine = D-glyceraldehyde 3-phosphate + L-tryptophan + H2O</text>
        <dbReference type="Rhea" id="RHEA:10532"/>
        <dbReference type="ChEBI" id="CHEBI:15377"/>
        <dbReference type="ChEBI" id="CHEBI:33384"/>
        <dbReference type="ChEBI" id="CHEBI:57912"/>
        <dbReference type="ChEBI" id="CHEBI:58866"/>
        <dbReference type="ChEBI" id="CHEBI:59776"/>
        <dbReference type="EC" id="4.2.1.20"/>
    </reaction>
</comment>
<dbReference type="CDD" id="cd04724">
    <property type="entry name" value="Tryptophan_synthase_alpha"/>
    <property type="match status" value="1"/>
</dbReference>
<dbReference type="InterPro" id="IPR002028">
    <property type="entry name" value="Trp_synthase_suA"/>
</dbReference>
<dbReference type="InterPro" id="IPR011060">
    <property type="entry name" value="RibuloseP-bd_barrel"/>
</dbReference>
<evidence type="ECO:0000256" key="8">
    <source>
        <dbReference type="ARBA" id="ARBA00049047"/>
    </source>
</evidence>
<keyword evidence="4" id="KW-0028">Amino-acid biosynthesis</keyword>
<dbReference type="UniPathway" id="UPA00035">
    <property type="reaction ID" value="UER00044"/>
</dbReference>
<organism evidence="9">
    <name type="scientific">marine metagenome</name>
    <dbReference type="NCBI Taxonomy" id="408172"/>
    <lineage>
        <taxon>unclassified sequences</taxon>
        <taxon>metagenomes</taxon>
        <taxon>ecological metagenomes</taxon>
    </lineage>
</organism>
<dbReference type="Pfam" id="PF00290">
    <property type="entry name" value="Trp_syntA"/>
    <property type="match status" value="1"/>
</dbReference>
<dbReference type="SUPFAM" id="SSF51366">
    <property type="entry name" value="Ribulose-phoshate binding barrel"/>
    <property type="match status" value="1"/>
</dbReference>
<evidence type="ECO:0000256" key="4">
    <source>
        <dbReference type="ARBA" id="ARBA00022605"/>
    </source>
</evidence>